<dbReference type="CDD" id="cd07436">
    <property type="entry name" value="PHP_PolX"/>
    <property type="match status" value="1"/>
</dbReference>
<dbReference type="PANTHER" id="PTHR36928:SF1">
    <property type="entry name" value="PHOSPHATASE YCDX-RELATED"/>
    <property type="match status" value="1"/>
</dbReference>
<dbReference type="STRING" id="648782.SAMN04488554_2987"/>
<dbReference type="SMART" id="SM00481">
    <property type="entry name" value="POLIIIAc"/>
    <property type="match status" value="1"/>
</dbReference>
<organism evidence="2 3">
    <name type="scientific">Ruania alba</name>
    <dbReference type="NCBI Taxonomy" id="648782"/>
    <lineage>
        <taxon>Bacteria</taxon>
        <taxon>Bacillati</taxon>
        <taxon>Actinomycetota</taxon>
        <taxon>Actinomycetes</taxon>
        <taxon>Micrococcales</taxon>
        <taxon>Ruaniaceae</taxon>
        <taxon>Ruania</taxon>
    </lineage>
</organism>
<dbReference type="InterPro" id="IPR003141">
    <property type="entry name" value="Pol/His_phosphatase_N"/>
</dbReference>
<dbReference type="Gene3D" id="1.10.150.110">
    <property type="entry name" value="DNA polymerase beta, N-terminal domain-like"/>
    <property type="match status" value="1"/>
</dbReference>
<dbReference type="InterPro" id="IPR017078">
    <property type="entry name" value="UCP036978_PHPhdr"/>
</dbReference>
<dbReference type="Pfam" id="PF14716">
    <property type="entry name" value="HHH_8"/>
    <property type="match status" value="1"/>
</dbReference>
<reference evidence="3" key="1">
    <citation type="submission" date="2016-10" db="EMBL/GenBank/DDBJ databases">
        <authorList>
            <person name="Varghese N."/>
            <person name="Submissions S."/>
        </authorList>
    </citation>
    <scope>NUCLEOTIDE SEQUENCE [LARGE SCALE GENOMIC DNA]</scope>
    <source>
        <strain evidence="3">DSM 21368</strain>
    </source>
</reference>
<dbReference type="FunFam" id="3.20.20.140:FF:000047">
    <property type="entry name" value="PHP domain-containing protein"/>
    <property type="match status" value="1"/>
</dbReference>
<gene>
    <name evidence="2" type="ORF">SAMN04488554_2987</name>
</gene>
<accession>A0A1H5LW94</accession>
<feature type="domain" description="Polymerase/histidinol phosphatase N-terminal" evidence="1">
    <location>
        <begin position="102"/>
        <end position="181"/>
    </location>
</feature>
<dbReference type="SUPFAM" id="SSF47802">
    <property type="entry name" value="DNA polymerase beta, N-terminal domain-like"/>
    <property type="match status" value="1"/>
</dbReference>
<keyword evidence="2" id="KW-0378">Hydrolase</keyword>
<dbReference type="InterPro" id="IPR010996">
    <property type="entry name" value="HHH_MUS81"/>
</dbReference>
<dbReference type="EMBL" id="FNTX01000002">
    <property type="protein sequence ID" value="SEE80671.1"/>
    <property type="molecule type" value="Genomic_DNA"/>
</dbReference>
<name>A0A1H5LW94_9MICO</name>
<dbReference type="Gene3D" id="3.20.20.140">
    <property type="entry name" value="Metal-dependent hydrolases"/>
    <property type="match status" value="1"/>
</dbReference>
<dbReference type="InterPro" id="IPR004013">
    <property type="entry name" value="PHP_dom"/>
</dbReference>
<dbReference type="InterPro" id="IPR047967">
    <property type="entry name" value="PolX_PHP"/>
</dbReference>
<proteinExistence type="predicted"/>
<dbReference type="InterPro" id="IPR050243">
    <property type="entry name" value="PHP_phosphatase"/>
</dbReference>
<dbReference type="InterPro" id="IPR016195">
    <property type="entry name" value="Pol/histidinol_Pase-like"/>
</dbReference>
<keyword evidence="3" id="KW-1185">Reference proteome</keyword>
<sequence>MPDPAVAALERVAFLLERQLADTHRVQAFRRAARRLAATDAGELHARIAAGTLAQLPDVGPRTAQVATAAARGEPNPYLEELEQQAGPLAAGGAQVRGWLRGDLHTHSDASDGGSPVEEMAAAAISLGHSYIALTDHSPSLTVANGLSPERLRAQLDQVAALNADLTPLRILTGVEVDILPDGSLDGEDELLDELDVVVASVHSKLRMPAEAMTRRMVRAISNPRVDVLGHCTGQKVAGPRTRPPSDFDAELVFAACHRFDVAVEINARPERRDPPDDLLRLALDAGCMVTIDSDAHAPGQLDFLDHGCARAAELGIPRDRIVNAGTAEDVLAFTRARA</sequence>
<dbReference type="GO" id="GO:0042578">
    <property type="term" value="F:phosphoric ester hydrolase activity"/>
    <property type="evidence" value="ECO:0007669"/>
    <property type="project" value="TreeGrafter"/>
</dbReference>
<dbReference type="AlphaFoldDB" id="A0A1H5LW94"/>
<evidence type="ECO:0000313" key="2">
    <source>
        <dbReference type="EMBL" id="SEE80671.1"/>
    </source>
</evidence>
<dbReference type="PIRSF" id="PIRSF036978">
    <property type="entry name" value="UCP036978_PHPhdr"/>
    <property type="match status" value="1"/>
</dbReference>
<evidence type="ECO:0000259" key="1">
    <source>
        <dbReference type="SMART" id="SM00481"/>
    </source>
</evidence>
<evidence type="ECO:0000313" key="3">
    <source>
        <dbReference type="Proteomes" id="UP000199220"/>
    </source>
</evidence>
<protein>
    <submittedName>
        <fullName evidence="2">Putative hydrolase</fullName>
    </submittedName>
</protein>
<dbReference type="Pfam" id="PF02811">
    <property type="entry name" value="PHP"/>
    <property type="match status" value="1"/>
</dbReference>
<dbReference type="GO" id="GO:0008270">
    <property type="term" value="F:zinc ion binding"/>
    <property type="evidence" value="ECO:0007669"/>
    <property type="project" value="TreeGrafter"/>
</dbReference>
<dbReference type="SUPFAM" id="SSF89550">
    <property type="entry name" value="PHP domain-like"/>
    <property type="match status" value="1"/>
</dbReference>
<dbReference type="GO" id="GO:0005829">
    <property type="term" value="C:cytosol"/>
    <property type="evidence" value="ECO:0007669"/>
    <property type="project" value="TreeGrafter"/>
</dbReference>
<dbReference type="RefSeq" id="WP_245708881.1">
    <property type="nucleotide sequence ID" value="NZ_FNTX01000002.1"/>
</dbReference>
<dbReference type="Proteomes" id="UP000199220">
    <property type="component" value="Unassembled WGS sequence"/>
</dbReference>
<dbReference type="InterPro" id="IPR027421">
    <property type="entry name" value="DNA_pol_lamdba_lyase_dom_sf"/>
</dbReference>
<dbReference type="NCBIfam" id="NF005928">
    <property type="entry name" value="PRK07945.1"/>
    <property type="match status" value="1"/>
</dbReference>
<dbReference type="PANTHER" id="PTHR36928">
    <property type="entry name" value="PHOSPHATASE YCDX-RELATED"/>
    <property type="match status" value="1"/>
</dbReference>